<dbReference type="SUPFAM" id="SSF100950">
    <property type="entry name" value="NagB/RpiA/CoA transferase-like"/>
    <property type="match status" value="1"/>
</dbReference>
<keyword evidence="5" id="KW-0479">Metal-binding</keyword>
<keyword evidence="7" id="KW-1185">Reference proteome</keyword>
<comment type="similarity">
    <text evidence="1 5">Belongs to the 5-formyltetrahydrofolate cyclo-ligase family.</text>
</comment>
<comment type="caution">
    <text evidence="6">The sequence shown here is derived from an EMBL/GenBank/DDBJ whole genome shotgun (WGS) entry which is preliminary data.</text>
</comment>
<dbReference type="InterPro" id="IPR002698">
    <property type="entry name" value="FTHF_cligase"/>
</dbReference>
<evidence type="ECO:0000256" key="5">
    <source>
        <dbReference type="RuleBase" id="RU361279"/>
    </source>
</evidence>
<feature type="binding site" evidence="4">
    <location>
        <position position="59"/>
    </location>
    <ligand>
        <name>substrate</name>
    </ligand>
</feature>
<evidence type="ECO:0000256" key="4">
    <source>
        <dbReference type="PIRSR" id="PIRSR006806-1"/>
    </source>
</evidence>
<dbReference type="NCBIfam" id="TIGR02727">
    <property type="entry name" value="MTHFS_bact"/>
    <property type="match status" value="1"/>
</dbReference>
<dbReference type="PANTHER" id="PTHR23407:SF1">
    <property type="entry name" value="5-FORMYLTETRAHYDROFOLATE CYCLO-LIGASE"/>
    <property type="match status" value="1"/>
</dbReference>
<dbReference type="RefSeq" id="WP_078772374.1">
    <property type="nucleotide sequence ID" value="NZ_CBCSBR010000003.1"/>
</dbReference>
<organism evidence="6 7">
    <name type="scientific">Elizabethkingia occulta</name>
    <dbReference type="NCBI Taxonomy" id="1867263"/>
    <lineage>
        <taxon>Bacteria</taxon>
        <taxon>Pseudomonadati</taxon>
        <taxon>Bacteroidota</taxon>
        <taxon>Flavobacteriia</taxon>
        <taxon>Flavobacteriales</taxon>
        <taxon>Weeksellaceae</taxon>
        <taxon>Elizabethkingia</taxon>
    </lineage>
</organism>
<proteinExistence type="inferred from homology"/>
<feature type="binding site" evidence="4">
    <location>
        <begin position="6"/>
        <end position="10"/>
    </location>
    <ligand>
        <name>ATP</name>
        <dbReference type="ChEBI" id="CHEBI:30616"/>
    </ligand>
</feature>
<keyword evidence="5" id="KW-0460">Magnesium</keyword>
<dbReference type="GO" id="GO:0030272">
    <property type="term" value="F:5-formyltetrahydrofolate cyclo-ligase activity"/>
    <property type="evidence" value="ECO:0007669"/>
    <property type="project" value="UniProtKB-EC"/>
</dbReference>
<protein>
    <recommendedName>
        <fullName evidence="5">5-formyltetrahydrofolate cyclo-ligase</fullName>
        <ecNumber evidence="5">6.3.3.2</ecNumber>
    </recommendedName>
</protein>
<evidence type="ECO:0000256" key="3">
    <source>
        <dbReference type="ARBA" id="ARBA00022840"/>
    </source>
</evidence>
<dbReference type="PANTHER" id="PTHR23407">
    <property type="entry name" value="ATPASE INHIBITOR/5-FORMYLTETRAHYDROFOLATE CYCLO-LIGASE"/>
    <property type="match status" value="1"/>
</dbReference>
<dbReference type="Pfam" id="PF01812">
    <property type="entry name" value="5-FTHF_cyc-lig"/>
    <property type="match status" value="1"/>
</dbReference>
<dbReference type="GO" id="GO:0009396">
    <property type="term" value="P:folic acid-containing compound biosynthetic process"/>
    <property type="evidence" value="ECO:0007669"/>
    <property type="project" value="TreeGrafter"/>
</dbReference>
<evidence type="ECO:0000256" key="1">
    <source>
        <dbReference type="ARBA" id="ARBA00010638"/>
    </source>
</evidence>
<dbReference type="AlphaFoldDB" id="A0A1T3MHM9"/>
<keyword evidence="6" id="KW-0436">Ligase</keyword>
<keyword evidence="3 4" id="KW-0067">ATP-binding</keyword>
<dbReference type="EC" id="6.3.3.2" evidence="5"/>
<comment type="cofactor">
    <cofactor evidence="5">
        <name>Mg(2+)</name>
        <dbReference type="ChEBI" id="CHEBI:18420"/>
    </cofactor>
</comment>
<dbReference type="Proteomes" id="UP000190813">
    <property type="component" value="Unassembled WGS sequence"/>
</dbReference>
<keyword evidence="2 4" id="KW-0547">Nucleotide-binding</keyword>
<sequence length="197" mass="22729">MINSLKSELRKKYLKERKAMSSEDVAFLSEKIFNQYLLQFNVSENQNIHIFLPISAKNEIDTHLWIDYFWKKNINVFIPKMVGDEIISIAYRPDTKLALNSWGIWEPVSDMAEGVDFDQVITPLLYADKYGNRVGYGKGFYDRFFSSVKNPVLKIGVNYFPPDELIQDVDPFDIKLDYLVLPDGILSFLGGPLNSTK</sequence>
<dbReference type="InterPro" id="IPR037171">
    <property type="entry name" value="NagB/RpiA_transferase-like"/>
</dbReference>
<dbReference type="EMBL" id="MAHX01000016">
    <property type="protein sequence ID" value="OPC63771.1"/>
    <property type="molecule type" value="Genomic_DNA"/>
</dbReference>
<accession>A0A1T3MHM9</accession>
<dbReference type="InterPro" id="IPR024185">
    <property type="entry name" value="FTHF_cligase-like_sf"/>
</dbReference>
<dbReference type="Gene3D" id="3.40.50.10420">
    <property type="entry name" value="NagB/RpiA/CoA transferase-like"/>
    <property type="match status" value="1"/>
</dbReference>
<dbReference type="GO" id="GO:0005524">
    <property type="term" value="F:ATP binding"/>
    <property type="evidence" value="ECO:0007669"/>
    <property type="project" value="UniProtKB-KW"/>
</dbReference>
<evidence type="ECO:0000256" key="2">
    <source>
        <dbReference type="ARBA" id="ARBA00022741"/>
    </source>
</evidence>
<name>A0A1T3MHM9_9FLAO</name>
<comment type="catalytic activity">
    <reaction evidence="5">
        <text>(6S)-5-formyl-5,6,7,8-tetrahydrofolate + ATP = (6R)-5,10-methenyltetrahydrofolate + ADP + phosphate</text>
        <dbReference type="Rhea" id="RHEA:10488"/>
        <dbReference type="ChEBI" id="CHEBI:30616"/>
        <dbReference type="ChEBI" id="CHEBI:43474"/>
        <dbReference type="ChEBI" id="CHEBI:57455"/>
        <dbReference type="ChEBI" id="CHEBI:57457"/>
        <dbReference type="ChEBI" id="CHEBI:456216"/>
        <dbReference type="EC" id="6.3.3.2"/>
    </reaction>
</comment>
<evidence type="ECO:0000313" key="6">
    <source>
        <dbReference type="EMBL" id="OPC63771.1"/>
    </source>
</evidence>
<reference evidence="6 7" key="1">
    <citation type="submission" date="2016-06" db="EMBL/GenBank/DDBJ databases">
        <title>Revisiting the taxonomy of the Elizabethkingia Genus based on Whole-Genome Sequencing, Optical Mapping, and MALDI-TOF.</title>
        <authorList>
            <person name="Nicholson A.C."/>
        </authorList>
    </citation>
    <scope>NUCLEOTIDE SEQUENCE [LARGE SCALE GENOMIC DNA]</scope>
    <source>
        <strain evidence="6 7">G4070</strain>
    </source>
</reference>
<dbReference type="PIRSF" id="PIRSF006806">
    <property type="entry name" value="FTHF_cligase"/>
    <property type="match status" value="1"/>
</dbReference>
<dbReference type="GO" id="GO:0035999">
    <property type="term" value="P:tetrahydrofolate interconversion"/>
    <property type="evidence" value="ECO:0007669"/>
    <property type="project" value="TreeGrafter"/>
</dbReference>
<dbReference type="GO" id="GO:0046872">
    <property type="term" value="F:metal ion binding"/>
    <property type="evidence" value="ECO:0007669"/>
    <property type="project" value="UniProtKB-KW"/>
</dbReference>
<feature type="binding site" evidence="4">
    <location>
        <position position="52"/>
    </location>
    <ligand>
        <name>substrate</name>
    </ligand>
</feature>
<gene>
    <name evidence="6" type="ORF">BAZ10_06760</name>
</gene>
<evidence type="ECO:0000313" key="7">
    <source>
        <dbReference type="Proteomes" id="UP000190813"/>
    </source>
</evidence>
<feature type="binding site" evidence="4">
    <location>
        <begin position="133"/>
        <end position="141"/>
    </location>
    <ligand>
        <name>ATP</name>
        <dbReference type="ChEBI" id="CHEBI:30616"/>
    </ligand>
</feature>